<sequence>MITQIPVQADSGDLEMKEADGDVYMTEASGELETTDATGDVRDANGRLGSTHILQTLKGGGDRSGNIEGSPYNNHITFFIKHPHEDIVLRISVKEDGFSSLDSLMRRIKQGRPEARDLLHEMANRPFRSDGLAIVPFSWSNAKYKVASTPTDLYGTYDCILHGIDSKDRQNSASVLIWLAFSERPLTLDEMAVATAESRRRKQSKPDVKAMEDLVRVWKPFLVVHEGKVFFVHEKAKEYMKERGLAAQWLVELSGRRAKRRRLEYGRS</sequence>
<comment type="caution">
    <text evidence="1">The sequence shown here is derived from an EMBL/GenBank/DDBJ whole genome shotgun (WGS) entry which is preliminary data.</text>
</comment>
<dbReference type="PANTHER" id="PTHR10039:SF14">
    <property type="entry name" value="NACHT DOMAIN-CONTAINING PROTEIN"/>
    <property type="match status" value="1"/>
</dbReference>
<proteinExistence type="predicted"/>
<dbReference type="EMBL" id="JAOQBH010000027">
    <property type="protein sequence ID" value="KAJ4115371.1"/>
    <property type="molecule type" value="Genomic_DNA"/>
</dbReference>
<organism evidence="1 2">
    <name type="scientific">Fusarium equiseti</name>
    <name type="common">Fusarium scirpi</name>
    <dbReference type="NCBI Taxonomy" id="61235"/>
    <lineage>
        <taxon>Eukaryota</taxon>
        <taxon>Fungi</taxon>
        <taxon>Dikarya</taxon>
        <taxon>Ascomycota</taxon>
        <taxon>Pezizomycotina</taxon>
        <taxon>Sordariomycetes</taxon>
        <taxon>Hypocreomycetidae</taxon>
        <taxon>Hypocreales</taxon>
        <taxon>Nectriaceae</taxon>
        <taxon>Fusarium</taxon>
        <taxon>Fusarium incarnatum-equiseti species complex</taxon>
    </lineage>
</organism>
<reference evidence="1" key="1">
    <citation type="submission" date="2022-09" db="EMBL/GenBank/DDBJ databases">
        <title>Fusarium specimens isolated from Avocado Roots.</title>
        <authorList>
            <person name="Stajich J."/>
            <person name="Roper C."/>
            <person name="Heimlech-Rivalta G."/>
        </authorList>
    </citation>
    <scope>NUCLEOTIDE SEQUENCE</scope>
    <source>
        <strain evidence="1">CF00095</strain>
    </source>
</reference>
<evidence type="ECO:0000313" key="1">
    <source>
        <dbReference type="EMBL" id="KAJ4115371.1"/>
    </source>
</evidence>
<accession>A0ABQ8QYF6</accession>
<dbReference type="PANTHER" id="PTHR10039">
    <property type="entry name" value="AMELOGENIN"/>
    <property type="match status" value="1"/>
</dbReference>
<keyword evidence="2" id="KW-1185">Reference proteome</keyword>
<evidence type="ECO:0000313" key="2">
    <source>
        <dbReference type="Proteomes" id="UP001152024"/>
    </source>
</evidence>
<name>A0ABQ8QYF6_FUSEQ</name>
<gene>
    <name evidence="1" type="ORF">NW768_011223</name>
</gene>
<dbReference type="Proteomes" id="UP001152024">
    <property type="component" value="Unassembled WGS sequence"/>
</dbReference>
<protein>
    <submittedName>
        <fullName evidence="1">Uncharacterized protein</fullName>
    </submittedName>
</protein>